<sequence length="285" mass="31813">MASEKRNSTKQSFGIKTLFGFVLCFIYLLPFALVLVNSLKRKVSIVKFPLQLIDDNGLQFINYSNAIEKMDFFRSFANSIVITVFSVMILVVFSSMAAYFLVRHSTWKVCKLTFSLMLASMAVPFQVVMIPLITIYGGTLHVLNSRATLILMNFGFGVAMCIFMCHGFIKSSVPIAVEEAATIDGCSAHGIFFRIVFPLLKPILSTLVILESMGFWNDFLLPSLVLGQRRLYTLPLAIRTFYGTFSNDYGNIMAGLVLSMLPIIILYILLQRNIISGVVSGAVKF</sequence>
<name>F0RRL4_SPHGB</name>
<organism evidence="10 11">
    <name type="scientific">Sphaerochaeta globosa (strain ATCC BAA-1886 / DSM 22777 / Buddy)</name>
    <name type="common">Spirochaeta sp. (strain Buddy)</name>
    <dbReference type="NCBI Taxonomy" id="158189"/>
    <lineage>
        <taxon>Bacteria</taxon>
        <taxon>Pseudomonadati</taxon>
        <taxon>Spirochaetota</taxon>
        <taxon>Spirochaetia</taxon>
        <taxon>Spirochaetales</taxon>
        <taxon>Sphaerochaetaceae</taxon>
        <taxon>Sphaerochaeta</taxon>
    </lineage>
</organism>
<dbReference type="KEGG" id="sbu:SpiBuddy_2460"/>
<comment type="similarity">
    <text evidence="8">Belongs to the binding-protein-dependent transport system permease family.</text>
</comment>
<feature type="transmembrane region" description="Helical" evidence="8">
    <location>
        <begin position="114"/>
        <end position="137"/>
    </location>
</feature>
<evidence type="ECO:0000256" key="1">
    <source>
        <dbReference type="ARBA" id="ARBA00004651"/>
    </source>
</evidence>
<dbReference type="HOGENOM" id="CLU_016047_1_2_12"/>
<proteinExistence type="inferred from homology"/>
<dbReference type="PANTHER" id="PTHR43744">
    <property type="entry name" value="ABC TRANSPORTER PERMEASE PROTEIN MG189-RELATED-RELATED"/>
    <property type="match status" value="1"/>
</dbReference>
<evidence type="ECO:0000256" key="8">
    <source>
        <dbReference type="RuleBase" id="RU363032"/>
    </source>
</evidence>
<keyword evidence="3 8" id="KW-0813">Transport</keyword>
<dbReference type="STRING" id="158189.SpiBuddy_2460"/>
<dbReference type="RefSeq" id="WP_013608119.1">
    <property type="nucleotide sequence ID" value="NC_015152.1"/>
</dbReference>
<feature type="domain" description="ABC transmembrane type-1" evidence="9">
    <location>
        <begin position="76"/>
        <end position="270"/>
    </location>
</feature>
<dbReference type="Pfam" id="PF00528">
    <property type="entry name" value="BPD_transp_1"/>
    <property type="match status" value="1"/>
</dbReference>
<evidence type="ECO:0000256" key="7">
    <source>
        <dbReference type="ARBA" id="ARBA00023136"/>
    </source>
</evidence>
<gene>
    <name evidence="10" type="ordered locus">SpiBuddy_2460</name>
</gene>
<dbReference type="CDD" id="cd06261">
    <property type="entry name" value="TM_PBP2"/>
    <property type="match status" value="1"/>
</dbReference>
<keyword evidence="11" id="KW-1185">Reference proteome</keyword>
<dbReference type="PANTHER" id="PTHR43744:SF8">
    <property type="entry name" value="SN-GLYCEROL-3-PHOSPHATE TRANSPORT SYSTEM PERMEASE PROTEIN UGPE"/>
    <property type="match status" value="1"/>
</dbReference>
<evidence type="ECO:0000256" key="6">
    <source>
        <dbReference type="ARBA" id="ARBA00022989"/>
    </source>
</evidence>
<evidence type="ECO:0000313" key="10">
    <source>
        <dbReference type="EMBL" id="ADY14273.1"/>
    </source>
</evidence>
<evidence type="ECO:0000313" key="11">
    <source>
        <dbReference type="Proteomes" id="UP000008466"/>
    </source>
</evidence>
<feature type="transmembrane region" description="Helical" evidence="8">
    <location>
        <begin position="12"/>
        <end position="36"/>
    </location>
</feature>
<keyword evidence="6 8" id="KW-1133">Transmembrane helix</keyword>
<protein>
    <recommendedName>
        <fullName evidence="2">sn-glycerol-3-phosphate transport system permease protein UgpE</fullName>
    </recommendedName>
</protein>
<feature type="transmembrane region" description="Helical" evidence="8">
    <location>
        <begin position="249"/>
        <end position="270"/>
    </location>
</feature>
<keyword evidence="5 8" id="KW-0812">Transmembrane</keyword>
<keyword evidence="4" id="KW-1003">Cell membrane</keyword>
<evidence type="ECO:0000259" key="9">
    <source>
        <dbReference type="PROSITE" id="PS50928"/>
    </source>
</evidence>
<dbReference type="AlphaFoldDB" id="F0RRL4"/>
<dbReference type="Gene3D" id="1.10.3720.10">
    <property type="entry name" value="MetI-like"/>
    <property type="match status" value="1"/>
</dbReference>
<evidence type="ECO:0000256" key="3">
    <source>
        <dbReference type="ARBA" id="ARBA00022448"/>
    </source>
</evidence>
<evidence type="ECO:0000256" key="4">
    <source>
        <dbReference type="ARBA" id="ARBA00022475"/>
    </source>
</evidence>
<feature type="transmembrane region" description="Helical" evidence="8">
    <location>
        <begin position="149"/>
        <end position="169"/>
    </location>
</feature>
<dbReference type="GO" id="GO:0005886">
    <property type="term" value="C:plasma membrane"/>
    <property type="evidence" value="ECO:0007669"/>
    <property type="project" value="UniProtKB-SubCell"/>
</dbReference>
<dbReference type="InterPro" id="IPR035906">
    <property type="entry name" value="MetI-like_sf"/>
</dbReference>
<dbReference type="PROSITE" id="PS50928">
    <property type="entry name" value="ABC_TM1"/>
    <property type="match status" value="1"/>
</dbReference>
<dbReference type="InterPro" id="IPR000515">
    <property type="entry name" value="MetI-like"/>
</dbReference>
<dbReference type="EMBL" id="CP002541">
    <property type="protein sequence ID" value="ADY14273.1"/>
    <property type="molecule type" value="Genomic_DNA"/>
</dbReference>
<dbReference type="Proteomes" id="UP000008466">
    <property type="component" value="Chromosome"/>
</dbReference>
<evidence type="ECO:0000256" key="5">
    <source>
        <dbReference type="ARBA" id="ARBA00022692"/>
    </source>
</evidence>
<comment type="subcellular location">
    <subcellularLocation>
        <location evidence="1 8">Cell membrane</location>
        <topology evidence="1 8">Multi-pass membrane protein</topology>
    </subcellularLocation>
</comment>
<dbReference type="SUPFAM" id="SSF161098">
    <property type="entry name" value="MetI-like"/>
    <property type="match status" value="1"/>
</dbReference>
<feature type="transmembrane region" description="Helical" evidence="8">
    <location>
        <begin position="190"/>
        <end position="210"/>
    </location>
</feature>
<accession>F0RRL4</accession>
<feature type="transmembrane region" description="Helical" evidence="8">
    <location>
        <begin position="80"/>
        <end position="102"/>
    </location>
</feature>
<dbReference type="eggNOG" id="COG0395">
    <property type="taxonomic scope" value="Bacteria"/>
</dbReference>
<reference evidence="11" key="1">
    <citation type="submission" date="2011-02" db="EMBL/GenBank/DDBJ databases">
        <title>Complete sequence of Spirochaeta sp. Buddy.</title>
        <authorList>
            <person name="Lucas S."/>
            <person name="Copeland A."/>
            <person name="Lapidus A."/>
            <person name="Cheng J.-F."/>
            <person name="Goodwin L."/>
            <person name="Pitluck S."/>
            <person name="Zeytun A."/>
            <person name="Detter J.C."/>
            <person name="Han C."/>
            <person name="Tapia R."/>
            <person name="Land M."/>
            <person name="Hauser L."/>
            <person name="Kyrpides N."/>
            <person name="Ivanova N."/>
            <person name="Mikhailova N."/>
            <person name="Pagani I."/>
            <person name="Ritalahti K.M."/>
            <person name="Loeffler F.E."/>
            <person name="Woyke T."/>
        </authorList>
    </citation>
    <scope>NUCLEOTIDE SEQUENCE [LARGE SCALE GENOMIC DNA]</scope>
    <source>
        <strain evidence="11">ATCC BAA-1886 / DSM 22777 / Buddy</strain>
    </source>
</reference>
<dbReference type="OrthoDB" id="156617at2"/>
<keyword evidence="7 8" id="KW-0472">Membrane</keyword>
<evidence type="ECO:0000256" key="2">
    <source>
        <dbReference type="ARBA" id="ARBA00020515"/>
    </source>
</evidence>
<dbReference type="GO" id="GO:0055085">
    <property type="term" value="P:transmembrane transport"/>
    <property type="evidence" value="ECO:0007669"/>
    <property type="project" value="InterPro"/>
</dbReference>